<dbReference type="eggNOG" id="COG2929">
    <property type="taxonomic scope" value="Bacteria"/>
</dbReference>
<keyword evidence="2" id="KW-1185">Reference proteome</keyword>
<organism evidence="1 2">
    <name type="scientific">Rubinisphaera brasiliensis (strain ATCC 49424 / DSM 5305 / JCM 21570 / IAM 15109 / NBRC 103401 / IFAM 1448)</name>
    <name type="common">Planctomyces brasiliensis</name>
    <dbReference type="NCBI Taxonomy" id="756272"/>
    <lineage>
        <taxon>Bacteria</taxon>
        <taxon>Pseudomonadati</taxon>
        <taxon>Planctomycetota</taxon>
        <taxon>Planctomycetia</taxon>
        <taxon>Planctomycetales</taxon>
        <taxon>Planctomycetaceae</taxon>
        <taxon>Rubinisphaera</taxon>
    </lineage>
</organism>
<gene>
    <name evidence="1" type="ordered locus">Plabr_0888</name>
</gene>
<evidence type="ECO:0000313" key="2">
    <source>
        <dbReference type="Proteomes" id="UP000006860"/>
    </source>
</evidence>
<proteinExistence type="predicted"/>
<dbReference type="RefSeq" id="WP_013627251.1">
    <property type="nucleotide sequence ID" value="NC_015174.1"/>
</dbReference>
<evidence type="ECO:0000313" key="1">
    <source>
        <dbReference type="EMBL" id="ADY58511.1"/>
    </source>
</evidence>
<dbReference type="HOGENOM" id="CLU_2571732_0_0_0"/>
<evidence type="ECO:0008006" key="3">
    <source>
        <dbReference type="Google" id="ProtNLM"/>
    </source>
</evidence>
<dbReference type="InterPro" id="IPR038573">
    <property type="entry name" value="BrnT_sf"/>
</dbReference>
<dbReference type="Proteomes" id="UP000006860">
    <property type="component" value="Chromosome"/>
</dbReference>
<protein>
    <recommendedName>
        <fullName evidence="3">DUF4258 domain-containing protein</fullName>
    </recommendedName>
</protein>
<dbReference type="KEGG" id="pbs:Plabr_0888"/>
<dbReference type="AlphaFoldDB" id="F0SIC2"/>
<accession>F0SIC2</accession>
<sequence length="81" mass="9272">MPHFDFIWTPENIAHILEHGVSLEEAEDVVCFPDFTSTNSRNGRKLAYGEAATGKYLKVVYEFVDEITIYVVTAFEPEPEF</sequence>
<reference evidence="2" key="1">
    <citation type="submission" date="2011-02" db="EMBL/GenBank/DDBJ databases">
        <title>The complete genome of Planctomyces brasiliensis DSM 5305.</title>
        <authorList>
            <person name="Lucas S."/>
            <person name="Copeland A."/>
            <person name="Lapidus A."/>
            <person name="Bruce D."/>
            <person name="Goodwin L."/>
            <person name="Pitluck S."/>
            <person name="Kyrpides N."/>
            <person name="Mavromatis K."/>
            <person name="Pagani I."/>
            <person name="Ivanova N."/>
            <person name="Ovchinnikova G."/>
            <person name="Lu M."/>
            <person name="Detter J.C."/>
            <person name="Han C."/>
            <person name="Land M."/>
            <person name="Hauser L."/>
            <person name="Markowitz V."/>
            <person name="Cheng J.-F."/>
            <person name="Hugenholtz P."/>
            <person name="Woyke T."/>
            <person name="Wu D."/>
            <person name="Tindall B."/>
            <person name="Pomrenke H.G."/>
            <person name="Brambilla E."/>
            <person name="Klenk H.-P."/>
            <person name="Eisen J.A."/>
        </authorList>
    </citation>
    <scope>NUCLEOTIDE SEQUENCE [LARGE SCALE GENOMIC DNA]</scope>
    <source>
        <strain evidence="2">ATCC 49424 / DSM 5305 / JCM 21570 / NBRC 103401 / IFAM 1448</strain>
    </source>
</reference>
<dbReference type="STRING" id="756272.Plabr_0888"/>
<dbReference type="OrthoDB" id="215621at2"/>
<dbReference type="Gene3D" id="3.10.450.530">
    <property type="entry name" value="Ribonuclease toxin, BrnT, of type II toxin-antitoxin system"/>
    <property type="match status" value="1"/>
</dbReference>
<name>F0SIC2_RUBBR</name>
<dbReference type="EMBL" id="CP002546">
    <property type="protein sequence ID" value="ADY58511.1"/>
    <property type="molecule type" value="Genomic_DNA"/>
</dbReference>